<feature type="transmembrane region" description="Helical" evidence="5">
    <location>
        <begin position="326"/>
        <end position="347"/>
    </location>
</feature>
<evidence type="ECO:0000256" key="1">
    <source>
        <dbReference type="ARBA" id="ARBA00004141"/>
    </source>
</evidence>
<dbReference type="PhylomeDB" id="Q2NIT7"/>
<dbReference type="AlphaFoldDB" id="Q2NIT7"/>
<feature type="transmembrane region" description="Helical" evidence="5">
    <location>
        <begin position="127"/>
        <end position="148"/>
    </location>
</feature>
<comment type="subcellular location">
    <subcellularLocation>
        <location evidence="1">Membrane</location>
        <topology evidence="1">Multi-pass membrane protein</topology>
    </subcellularLocation>
</comment>
<proteinExistence type="predicted"/>
<keyword evidence="4 5" id="KW-0472">Membrane</keyword>
<evidence type="ECO:0000256" key="4">
    <source>
        <dbReference type="ARBA" id="ARBA00023136"/>
    </source>
</evidence>
<dbReference type="Pfam" id="PF02361">
    <property type="entry name" value="CbiQ"/>
    <property type="match status" value="1"/>
</dbReference>
<evidence type="ECO:0000256" key="3">
    <source>
        <dbReference type="ARBA" id="ARBA00022989"/>
    </source>
</evidence>
<feature type="transmembrane region" description="Helical" evidence="5">
    <location>
        <begin position="282"/>
        <end position="301"/>
    </location>
</feature>
<evidence type="ECO:0000313" key="7">
    <source>
        <dbReference type="Proteomes" id="UP000001934"/>
    </source>
</evidence>
<accession>Q2NIT7</accession>
<dbReference type="STRING" id="322098.AYWB_539"/>
<keyword evidence="3 5" id="KW-1133">Transmembrane helix</keyword>
<feature type="transmembrane region" description="Helical" evidence="5">
    <location>
        <begin position="28"/>
        <end position="46"/>
    </location>
</feature>
<feature type="transmembrane region" description="Helical" evidence="5">
    <location>
        <begin position="96"/>
        <end position="115"/>
    </location>
</feature>
<dbReference type="Proteomes" id="UP000001934">
    <property type="component" value="Chromosome"/>
</dbReference>
<dbReference type="eggNOG" id="COG0619">
    <property type="taxonomic scope" value="Bacteria"/>
</dbReference>
<feature type="transmembrane region" description="Helical" evidence="5">
    <location>
        <begin position="194"/>
        <end position="215"/>
    </location>
</feature>
<feature type="transmembrane region" description="Helical" evidence="5">
    <location>
        <begin position="154"/>
        <end position="173"/>
    </location>
</feature>
<dbReference type="EMBL" id="CP000061">
    <property type="protein sequence ID" value="ABC65656.1"/>
    <property type="molecule type" value="Genomic_DNA"/>
</dbReference>
<protein>
    <submittedName>
        <fullName evidence="6">ABC-type cobalt transport protein CbiQ</fullName>
    </submittedName>
</protein>
<dbReference type="KEGG" id="ayw:AYWB_539"/>
<sequence length="348" mass="40793">MMKNNDFTNNNLSRAPLSRCFLYQLHPSIKILAFMLLLVFILKLPINVDHIAQKQAFIFANPKYITLFYLFFMLALMSLCFFFGVTWSYFWQRIKHLRFVFVISLLINLVPLETVSCDAFMQASIPILSYTINSFWLFVICILLYNFTKKYTPFKLSYLLFLFFCVFVIPSYFPSNIQNILGCEPKKYILQTTSFLRICFIMTRLFLIVMLFFLFNKITSFIEIQDGLDIILSPLKKLKISTETFTLMLSLIFMANSFLLQETNKILKAQTARGMDLHKKNIFKRINHLLALLVPIFVLVFKRSLVLSNAMEVRGYVLGAARTKMITYRLKIIDFITISTIFALLFIK</sequence>
<dbReference type="CDD" id="cd16914">
    <property type="entry name" value="EcfT"/>
    <property type="match status" value="1"/>
</dbReference>
<dbReference type="GO" id="GO:0005886">
    <property type="term" value="C:plasma membrane"/>
    <property type="evidence" value="ECO:0007669"/>
    <property type="project" value="TreeGrafter"/>
</dbReference>
<keyword evidence="7" id="KW-1185">Reference proteome</keyword>
<keyword evidence="2 5" id="KW-0812">Transmembrane</keyword>
<organism evidence="6 7">
    <name type="scientific">Aster yellows witches'-broom phytoplasma (strain AYWB)</name>
    <dbReference type="NCBI Taxonomy" id="322098"/>
    <lineage>
        <taxon>Bacteria</taxon>
        <taxon>Bacillati</taxon>
        <taxon>Mycoplasmatota</taxon>
        <taxon>Mollicutes</taxon>
        <taxon>Acholeplasmatales</taxon>
        <taxon>Acholeplasmataceae</taxon>
        <taxon>Candidatus Phytoplasma</taxon>
        <taxon>16SrI (Aster yellows group)</taxon>
    </lineage>
</organism>
<dbReference type="PANTHER" id="PTHR33514:SF13">
    <property type="entry name" value="PROTEIN ABCI12, CHLOROPLASTIC"/>
    <property type="match status" value="1"/>
</dbReference>
<feature type="transmembrane region" description="Helical" evidence="5">
    <location>
        <begin position="67"/>
        <end position="90"/>
    </location>
</feature>
<gene>
    <name evidence="6" type="primary">cbiQ</name>
    <name evidence="6" type="ordered locus">AYWB_539</name>
</gene>
<evidence type="ECO:0000256" key="5">
    <source>
        <dbReference type="SAM" id="Phobius"/>
    </source>
</evidence>
<dbReference type="PANTHER" id="PTHR33514">
    <property type="entry name" value="PROTEIN ABCI12, CHLOROPLASTIC"/>
    <property type="match status" value="1"/>
</dbReference>
<evidence type="ECO:0000313" key="6">
    <source>
        <dbReference type="EMBL" id="ABC65656.1"/>
    </source>
</evidence>
<name>Q2NIT7_AYWBP</name>
<dbReference type="InterPro" id="IPR003339">
    <property type="entry name" value="ABC/ECF_trnsptr_transmembrane"/>
</dbReference>
<reference evidence="6 7" key="1">
    <citation type="journal article" date="2006" name="J. Bacteriol.">
        <title>Living with genome instability: the adaptation of phytoplasmas to diverse environments of their insect and plant hosts.</title>
        <authorList>
            <person name="Bai X."/>
            <person name="Zhang J."/>
            <person name="Ewing A."/>
            <person name="Miller S.A."/>
            <person name="Jancso Radek A."/>
            <person name="Shevchenko D.V."/>
            <person name="Tsukerman K."/>
            <person name="Walunas T."/>
            <person name="Lapidus A."/>
            <person name="Campbell J.W."/>
            <person name="Hogenhout S.A."/>
        </authorList>
    </citation>
    <scope>NUCLEOTIDE SEQUENCE [LARGE SCALE GENOMIC DNA]</scope>
    <source>
        <strain evidence="6 7">AYWB</strain>
    </source>
</reference>
<evidence type="ECO:0000256" key="2">
    <source>
        <dbReference type="ARBA" id="ARBA00022692"/>
    </source>
</evidence>
<dbReference type="HOGENOM" id="CLU_882546_0_0_14"/>